<dbReference type="Proteomes" id="UP000185678">
    <property type="component" value="Unassembled WGS sequence"/>
</dbReference>
<proteinExistence type="predicted"/>
<dbReference type="PANTHER" id="PTHR35869">
    <property type="entry name" value="OUTER-MEMBRANE LIPOPROTEIN CARRIER PROTEIN"/>
    <property type="match status" value="1"/>
</dbReference>
<dbReference type="InterPro" id="IPR004564">
    <property type="entry name" value="OM_lipoprot_carrier_LolA-like"/>
</dbReference>
<dbReference type="RefSeq" id="WP_139332769.1">
    <property type="nucleotide sequence ID" value="NZ_FTOA01000002.1"/>
</dbReference>
<organism evidence="2 3">
    <name type="scientific">Insolitispirillum peregrinum</name>
    <dbReference type="NCBI Taxonomy" id="80876"/>
    <lineage>
        <taxon>Bacteria</taxon>
        <taxon>Pseudomonadati</taxon>
        <taxon>Pseudomonadota</taxon>
        <taxon>Alphaproteobacteria</taxon>
        <taxon>Rhodospirillales</taxon>
        <taxon>Novispirillaceae</taxon>
        <taxon>Insolitispirillum</taxon>
    </lineage>
</organism>
<dbReference type="SUPFAM" id="SSF89392">
    <property type="entry name" value="Prokaryotic lipoproteins and lipoprotein localization factors"/>
    <property type="match status" value="1"/>
</dbReference>
<dbReference type="InterPro" id="IPR029046">
    <property type="entry name" value="LolA/LolB/LppX"/>
</dbReference>
<dbReference type="PANTHER" id="PTHR35869:SF1">
    <property type="entry name" value="OUTER-MEMBRANE LIPOPROTEIN CARRIER PROTEIN"/>
    <property type="match status" value="1"/>
</dbReference>
<keyword evidence="1" id="KW-0732">Signal</keyword>
<keyword evidence="2" id="KW-0449">Lipoprotein</keyword>
<evidence type="ECO:0000256" key="1">
    <source>
        <dbReference type="ARBA" id="ARBA00022729"/>
    </source>
</evidence>
<keyword evidence="3" id="KW-1185">Reference proteome</keyword>
<dbReference type="OrthoDB" id="9800501at2"/>
<dbReference type="Pfam" id="PF03548">
    <property type="entry name" value="LolA"/>
    <property type="match status" value="1"/>
</dbReference>
<accession>A0A1N7JG55</accession>
<gene>
    <name evidence="2" type="ORF">SAMN05421779_102225</name>
</gene>
<dbReference type="EMBL" id="FTOA01000002">
    <property type="protein sequence ID" value="SIS48343.1"/>
    <property type="molecule type" value="Genomic_DNA"/>
</dbReference>
<evidence type="ECO:0000313" key="2">
    <source>
        <dbReference type="EMBL" id="SIS48343.1"/>
    </source>
</evidence>
<name>A0A1N7JG55_9PROT</name>
<dbReference type="Gene3D" id="2.50.20.10">
    <property type="entry name" value="Lipoprotein localisation LolA/LolB/LppX"/>
    <property type="match status" value="1"/>
</dbReference>
<dbReference type="STRING" id="80876.SAMN05421779_102225"/>
<sequence>MSVYTSVPHRRPALSAVLAPLKRHGTMLVLGAGIVLAAVGAGVAPAQATVAAALGEQERSLLQKAEAQLSAVSTLEARFQQVSDNGASADGVVAIKRPGRMRLDYDPPSKIQVIANGTHLIYIDKELDQTSYIGLDSTPAGILLREKVSFSDPDITVTAVRQDSVGAEVDLIMSGDAGAGTLTLVFNQKPFELRQWRMRDAQGITTTVMLRDVKTGLSLDDARFKYVPKQKLFNER</sequence>
<dbReference type="CDD" id="cd16325">
    <property type="entry name" value="LolA"/>
    <property type="match status" value="1"/>
</dbReference>
<dbReference type="AlphaFoldDB" id="A0A1N7JG55"/>
<evidence type="ECO:0000313" key="3">
    <source>
        <dbReference type="Proteomes" id="UP000185678"/>
    </source>
</evidence>
<reference evidence="2 3" key="1">
    <citation type="submission" date="2017-01" db="EMBL/GenBank/DDBJ databases">
        <authorList>
            <person name="Mah S.A."/>
            <person name="Swanson W.J."/>
            <person name="Moy G.W."/>
            <person name="Vacquier V.D."/>
        </authorList>
    </citation>
    <scope>NUCLEOTIDE SEQUENCE [LARGE SCALE GENOMIC DNA]</scope>
    <source>
        <strain evidence="2 3">DSM 11589</strain>
    </source>
</reference>
<protein>
    <submittedName>
        <fullName evidence="2">Outer membrane lipoprotein-sorting protein</fullName>
    </submittedName>
</protein>